<evidence type="ECO:0000256" key="3">
    <source>
        <dbReference type="RuleBase" id="RU000363"/>
    </source>
</evidence>
<comment type="similarity">
    <text evidence="1 3">Belongs to the short-chain dehydrogenases/reductases (SDR) family.</text>
</comment>
<dbReference type="CDD" id="cd05233">
    <property type="entry name" value="SDR_c"/>
    <property type="match status" value="1"/>
</dbReference>
<dbReference type="GO" id="GO:0016491">
    <property type="term" value="F:oxidoreductase activity"/>
    <property type="evidence" value="ECO:0007669"/>
    <property type="project" value="UniProtKB-KW"/>
</dbReference>
<dbReference type="Gene3D" id="3.40.50.720">
    <property type="entry name" value="NAD(P)-binding Rossmann-like Domain"/>
    <property type="match status" value="1"/>
</dbReference>
<evidence type="ECO:0000313" key="5">
    <source>
        <dbReference type="EMBL" id="MDM4018892.1"/>
    </source>
</evidence>
<dbReference type="Proteomes" id="UP001239462">
    <property type="component" value="Unassembled WGS sequence"/>
</dbReference>
<gene>
    <name evidence="5" type="ORF">QTN89_25795</name>
</gene>
<dbReference type="EC" id="1.-.-.-" evidence="5"/>
<keyword evidence="6" id="KW-1185">Reference proteome</keyword>
<dbReference type="SUPFAM" id="SSF51735">
    <property type="entry name" value="NAD(P)-binding Rossmann-fold domains"/>
    <property type="match status" value="1"/>
</dbReference>
<dbReference type="PANTHER" id="PTHR44196:SF1">
    <property type="entry name" value="DEHYDROGENASE_REDUCTASE SDR FAMILY MEMBER 7B"/>
    <property type="match status" value="1"/>
</dbReference>
<dbReference type="PRINTS" id="PR00080">
    <property type="entry name" value="SDRFAMILY"/>
</dbReference>
<organism evidence="5 6">
    <name type="scientific">Roseiconus lacunae</name>
    <dbReference type="NCBI Taxonomy" id="2605694"/>
    <lineage>
        <taxon>Bacteria</taxon>
        <taxon>Pseudomonadati</taxon>
        <taxon>Planctomycetota</taxon>
        <taxon>Planctomycetia</taxon>
        <taxon>Pirellulales</taxon>
        <taxon>Pirellulaceae</taxon>
        <taxon>Roseiconus</taxon>
    </lineage>
</organism>
<feature type="domain" description="Ketoreductase" evidence="4">
    <location>
        <begin position="7"/>
        <end position="177"/>
    </location>
</feature>
<comment type="caution">
    <text evidence="5">The sequence shown here is derived from an EMBL/GenBank/DDBJ whole genome shotgun (WGS) entry which is preliminary data.</text>
</comment>
<dbReference type="InterPro" id="IPR057326">
    <property type="entry name" value="KR_dom"/>
</dbReference>
<dbReference type="InterPro" id="IPR020904">
    <property type="entry name" value="Sc_DH/Rdtase_CS"/>
</dbReference>
<dbReference type="Pfam" id="PF00106">
    <property type="entry name" value="adh_short"/>
    <property type="match status" value="1"/>
</dbReference>
<evidence type="ECO:0000259" key="4">
    <source>
        <dbReference type="SMART" id="SM00822"/>
    </source>
</evidence>
<dbReference type="InterPro" id="IPR036291">
    <property type="entry name" value="NAD(P)-bd_dom_sf"/>
</dbReference>
<dbReference type="EMBL" id="JASZZN010000027">
    <property type="protein sequence ID" value="MDM4018892.1"/>
    <property type="molecule type" value="Genomic_DNA"/>
</dbReference>
<evidence type="ECO:0000256" key="2">
    <source>
        <dbReference type="ARBA" id="ARBA00023002"/>
    </source>
</evidence>
<dbReference type="PANTHER" id="PTHR44196">
    <property type="entry name" value="DEHYDROGENASE/REDUCTASE SDR FAMILY MEMBER 7B"/>
    <property type="match status" value="1"/>
</dbReference>
<accession>A0ABT7PQV7</accession>
<dbReference type="InterPro" id="IPR002347">
    <property type="entry name" value="SDR_fam"/>
</dbReference>
<protein>
    <submittedName>
        <fullName evidence="5">SDR family oxidoreductase</fullName>
        <ecNumber evidence="5">1.-.-.-</ecNumber>
    </submittedName>
</protein>
<name>A0ABT7PQV7_9BACT</name>
<dbReference type="SMART" id="SM00822">
    <property type="entry name" value="PKS_KR"/>
    <property type="match status" value="1"/>
</dbReference>
<dbReference type="PRINTS" id="PR00081">
    <property type="entry name" value="GDHRDH"/>
</dbReference>
<dbReference type="PROSITE" id="PS00061">
    <property type="entry name" value="ADH_SHORT"/>
    <property type="match status" value="1"/>
</dbReference>
<proteinExistence type="inferred from homology"/>
<evidence type="ECO:0000313" key="6">
    <source>
        <dbReference type="Proteomes" id="UP001239462"/>
    </source>
</evidence>
<reference evidence="5 6" key="1">
    <citation type="submission" date="2023-06" db="EMBL/GenBank/DDBJ databases">
        <title>Roseiconus lacunae JC819 isolated from Gulf of Mannar region, Tamil Nadu.</title>
        <authorList>
            <person name="Pk S."/>
            <person name="Ch S."/>
            <person name="Ch V.R."/>
        </authorList>
    </citation>
    <scope>NUCLEOTIDE SEQUENCE [LARGE SCALE GENOMIC DNA]</scope>
    <source>
        <strain evidence="5 6">JC819</strain>
    </source>
</reference>
<dbReference type="RefSeq" id="WP_149498824.1">
    <property type="nucleotide sequence ID" value="NZ_CP141221.1"/>
</dbReference>
<sequence length="244" mass="26288">MSDLKGKIVAITGGGTGIGEGIARKLASLGCRVAVGGRRIEKLESVAQSIKSETPVYCHTLDVADPDSVKDFFAAVKSHFGDPDILVNSAGINIQKRTMAEMSPEDWDRVMQINASGAYRCIYEVLPAMRERRDGLVVNISSVAGKRAITLGGVVYCASKFAMTALGTAISNEVRDESVRITNVYPGEVNTPILENRPNPVSQEHKDSILQPEDIAEVVATICALPPRANVPEVVVKPTKQEWV</sequence>
<evidence type="ECO:0000256" key="1">
    <source>
        <dbReference type="ARBA" id="ARBA00006484"/>
    </source>
</evidence>
<keyword evidence="2 5" id="KW-0560">Oxidoreductase</keyword>